<evidence type="ECO:0000256" key="1">
    <source>
        <dbReference type="ARBA" id="ARBA00004477"/>
    </source>
</evidence>
<dbReference type="STRING" id="3641.A0A061ETS7"/>
<dbReference type="AlphaFoldDB" id="A0A061ETS7"/>
<reference evidence="14 15" key="1">
    <citation type="journal article" date="2013" name="Genome Biol.">
        <title>The genome sequence of the most widely cultivated cacao type and its use to identify candidate genes regulating pod color.</title>
        <authorList>
            <person name="Motamayor J.C."/>
            <person name="Mockaitis K."/>
            <person name="Schmutz J."/>
            <person name="Haiminen N."/>
            <person name="Iii D.L."/>
            <person name="Cornejo O."/>
            <person name="Findley S.D."/>
            <person name="Zheng P."/>
            <person name="Utro F."/>
            <person name="Royaert S."/>
            <person name="Saski C."/>
            <person name="Jenkins J."/>
            <person name="Podicheti R."/>
            <person name="Zhao M."/>
            <person name="Scheffler B.E."/>
            <person name="Stack J.C."/>
            <person name="Feltus F.A."/>
            <person name="Mustiga G.M."/>
            <person name="Amores F."/>
            <person name="Phillips W."/>
            <person name="Marelli J.P."/>
            <person name="May G.D."/>
            <person name="Shapiro H."/>
            <person name="Ma J."/>
            <person name="Bustamante C.D."/>
            <person name="Schnell R.J."/>
            <person name="Main D."/>
            <person name="Gilbert D."/>
            <person name="Parida L."/>
            <person name="Kuhn D.N."/>
        </authorList>
    </citation>
    <scope>NUCLEOTIDE SEQUENCE [LARGE SCALE GENOMIC DNA]</scope>
    <source>
        <strain evidence="15">cv. Matina 1-6</strain>
    </source>
</reference>
<name>A0A061ETS7_THECC</name>
<evidence type="ECO:0000313" key="15">
    <source>
        <dbReference type="Proteomes" id="UP000026915"/>
    </source>
</evidence>
<dbReference type="GO" id="GO:0004222">
    <property type="term" value="F:metalloendopeptidase activity"/>
    <property type="evidence" value="ECO:0000318"/>
    <property type="project" value="GO_Central"/>
</dbReference>
<feature type="transmembrane region" description="Helical" evidence="12">
    <location>
        <begin position="243"/>
        <end position="274"/>
    </location>
</feature>
<keyword evidence="7 12" id="KW-1133">Transmembrane helix</keyword>
<dbReference type="PANTHER" id="PTHR13046">
    <property type="entry name" value="PROTEASE U48 CAAX PRENYL PROTEASE RCE1"/>
    <property type="match status" value="1"/>
</dbReference>
<evidence type="ECO:0000256" key="7">
    <source>
        <dbReference type="ARBA" id="ARBA00022989"/>
    </source>
</evidence>
<dbReference type="FunCoup" id="A0A061ETS7">
    <property type="interactions" value="2938"/>
</dbReference>
<dbReference type="GO" id="GO:0071586">
    <property type="term" value="P:CAAX-box protein processing"/>
    <property type="evidence" value="ECO:0000318"/>
    <property type="project" value="GO_Central"/>
</dbReference>
<comment type="catalytic activity">
    <reaction evidence="9">
        <text>Hydrolyzes the peptide bond -P2-(S-farnesyl or geranylgeranyl)C-P1'-P2'-P3'-COOH where P1' and P2' are amino acids with aliphatic sidechains and P3' is any C-terminal residue.</text>
        <dbReference type="EC" id="3.4.26.1"/>
    </reaction>
</comment>
<evidence type="ECO:0000256" key="4">
    <source>
        <dbReference type="ARBA" id="ARBA00022692"/>
    </source>
</evidence>
<accession>A0A061ETS7</accession>
<keyword evidence="5" id="KW-0378">Hydrolase</keyword>
<dbReference type="eggNOG" id="KOG4130">
    <property type="taxonomic scope" value="Eukaryota"/>
</dbReference>
<keyword evidence="6" id="KW-0256">Endoplasmic reticulum</keyword>
<keyword evidence="3" id="KW-0645">Protease</keyword>
<protein>
    <recommendedName>
        <fullName evidence="10">intramembrane prenyl-peptidase Rce1</fullName>
        <ecNumber evidence="10">3.4.26.1</ecNumber>
    </recommendedName>
</protein>
<gene>
    <name evidence="14" type="ORF">TCM_022555</name>
</gene>
<organism evidence="14 15">
    <name type="scientific">Theobroma cacao</name>
    <name type="common">Cacao</name>
    <name type="synonym">Cocoa</name>
    <dbReference type="NCBI Taxonomy" id="3641"/>
    <lineage>
        <taxon>Eukaryota</taxon>
        <taxon>Viridiplantae</taxon>
        <taxon>Streptophyta</taxon>
        <taxon>Embryophyta</taxon>
        <taxon>Tracheophyta</taxon>
        <taxon>Spermatophyta</taxon>
        <taxon>Magnoliopsida</taxon>
        <taxon>eudicotyledons</taxon>
        <taxon>Gunneridae</taxon>
        <taxon>Pentapetalae</taxon>
        <taxon>rosids</taxon>
        <taxon>malvids</taxon>
        <taxon>Malvales</taxon>
        <taxon>Malvaceae</taxon>
        <taxon>Byttnerioideae</taxon>
        <taxon>Theobroma</taxon>
    </lineage>
</organism>
<evidence type="ECO:0000256" key="10">
    <source>
        <dbReference type="ARBA" id="ARBA00049729"/>
    </source>
</evidence>
<evidence type="ECO:0000256" key="3">
    <source>
        <dbReference type="ARBA" id="ARBA00022670"/>
    </source>
</evidence>
<dbReference type="Proteomes" id="UP000026915">
    <property type="component" value="Chromosome 5"/>
</dbReference>
<evidence type="ECO:0000256" key="2">
    <source>
        <dbReference type="ARBA" id="ARBA00006897"/>
    </source>
</evidence>
<keyword evidence="15" id="KW-1185">Reference proteome</keyword>
<evidence type="ECO:0000256" key="6">
    <source>
        <dbReference type="ARBA" id="ARBA00022824"/>
    </source>
</evidence>
<dbReference type="OMA" id="VIFLCPI"/>
<feature type="transmembrane region" description="Helical" evidence="12">
    <location>
        <begin position="87"/>
        <end position="110"/>
    </location>
</feature>
<comment type="subcellular location">
    <subcellularLocation>
        <location evidence="1">Endoplasmic reticulum membrane</location>
        <topology evidence="1">Multi-pass membrane protein</topology>
    </subcellularLocation>
</comment>
<feature type="transmembrane region" description="Helical" evidence="12">
    <location>
        <begin position="122"/>
        <end position="144"/>
    </location>
</feature>
<feature type="transmembrane region" description="Helical" evidence="12">
    <location>
        <begin position="346"/>
        <end position="365"/>
    </location>
</feature>
<proteinExistence type="inferred from homology"/>
<feature type="transmembrane region" description="Helical" evidence="12">
    <location>
        <begin position="295"/>
        <end position="316"/>
    </location>
</feature>
<comment type="similarity">
    <text evidence="2">Belongs to the peptidase U48 family.</text>
</comment>
<dbReference type="InterPro" id="IPR003675">
    <property type="entry name" value="Rce1/LyrA-like_dom"/>
</dbReference>
<keyword evidence="4 12" id="KW-0812">Transmembrane</keyword>
<dbReference type="EC" id="3.4.26.1" evidence="10"/>
<dbReference type="Gramene" id="EOY08211">
    <property type="protein sequence ID" value="EOY08211"/>
    <property type="gene ID" value="TCM_022555"/>
</dbReference>
<evidence type="ECO:0000259" key="13">
    <source>
        <dbReference type="Pfam" id="PF02517"/>
    </source>
</evidence>
<evidence type="ECO:0000256" key="8">
    <source>
        <dbReference type="ARBA" id="ARBA00023136"/>
    </source>
</evidence>
<evidence type="ECO:0000256" key="5">
    <source>
        <dbReference type="ARBA" id="ARBA00022801"/>
    </source>
</evidence>
<evidence type="ECO:0000256" key="11">
    <source>
        <dbReference type="SAM" id="MobiDB-lite"/>
    </source>
</evidence>
<dbReference type="GO" id="GO:0005789">
    <property type="term" value="C:endoplasmic reticulum membrane"/>
    <property type="evidence" value="ECO:0000318"/>
    <property type="project" value="GO_Central"/>
</dbReference>
<dbReference type="EMBL" id="CM001883">
    <property type="protein sequence ID" value="EOY08211.1"/>
    <property type="molecule type" value="Genomic_DNA"/>
</dbReference>
<sequence length="388" mass="43482">MEGKMSLIRARELRCKVIQTKRSKIQKPPKQESSDSDPPVLPRSKPETIEPEAVDISHSLFLSPAPQAAAPGNPIMEENQGSLSKPVAVMACITMTLFYVAILYAPTLILRLPPPQSFKNFMIRRFVCAAVSSVASVIFVPLILPISSLEASFLFGVYGIRSDHLWQAVVFPLFLTSLMYVGSLTLKSILLVNKWKQHRNQDGRPLFDCIKSTVLSFPSQMSSVASNVLFWRNFVVAPLTEELVFRACMIPLLLCGGFKAYNVIFVCPTFFSIAHLNHMMEIYSQQNYSLLKASMVVGLQLGYTVIFGSYASFLFIRTGNLVAPLVAHIFCNYMGLPVLFVQRKGLVSMAFVAGMISFAWLLFPITRPDLYNNRTNNCRCWQGYCSWS</sequence>
<feature type="transmembrane region" description="Helical" evidence="12">
    <location>
        <begin position="164"/>
        <end position="192"/>
    </location>
</feature>
<keyword evidence="8 12" id="KW-0472">Membrane</keyword>
<dbReference type="Pfam" id="PF02517">
    <property type="entry name" value="Rce1-like"/>
    <property type="match status" value="1"/>
</dbReference>
<dbReference type="InParanoid" id="A0A061ETS7"/>
<feature type="transmembrane region" description="Helical" evidence="12">
    <location>
        <begin position="322"/>
        <end position="341"/>
    </location>
</feature>
<dbReference type="InterPro" id="IPR039731">
    <property type="entry name" value="Rce1"/>
</dbReference>
<feature type="region of interest" description="Disordered" evidence="11">
    <location>
        <begin position="19"/>
        <end position="46"/>
    </location>
</feature>
<feature type="domain" description="CAAX prenyl protease 2/Lysostaphin resistance protein A-like" evidence="13">
    <location>
        <begin position="228"/>
        <end position="334"/>
    </location>
</feature>
<evidence type="ECO:0000256" key="12">
    <source>
        <dbReference type="SAM" id="Phobius"/>
    </source>
</evidence>
<evidence type="ECO:0000256" key="9">
    <source>
        <dbReference type="ARBA" id="ARBA00047280"/>
    </source>
</evidence>
<evidence type="ECO:0000313" key="14">
    <source>
        <dbReference type="EMBL" id="EOY08211.1"/>
    </source>
</evidence>
<dbReference type="PANTHER" id="PTHR13046:SF0">
    <property type="entry name" value="CAAX PRENYL PROTEASE 2"/>
    <property type="match status" value="1"/>
</dbReference>